<accession>A0ABY4H902</accession>
<organism evidence="6 7">
    <name type="scientific">Halobacillus amylolyticus</name>
    <dbReference type="NCBI Taxonomy" id="2932259"/>
    <lineage>
        <taxon>Bacteria</taxon>
        <taxon>Bacillati</taxon>
        <taxon>Bacillota</taxon>
        <taxon>Bacilli</taxon>
        <taxon>Bacillales</taxon>
        <taxon>Bacillaceae</taxon>
        <taxon>Halobacillus</taxon>
    </lineage>
</organism>
<dbReference type="InterPro" id="IPR001444">
    <property type="entry name" value="Flag_bb_rod_N"/>
</dbReference>
<dbReference type="NCBIfam" id="TIGR03506">
    <property type="entry name" value="FlgEFG_subfam"/>
    <property type="match status" value="1"/>
</dbReference>
<evidence type="ECO:0000259" key="4">
    <source>
        <dbReference type="Pfam" id="PF06429"/>
    </source>
</evidence>
<dbReference type="EMBL" id="CP095075">
    <property type="protein sequence ID" value="UOR11272.1"/>
    <property type="molecule type" value="Genomic_DNA"/>
</dbReference>
<evidence type="ECO:0000256" key="1">
    <source>
        <dbReference type="ARBA" id="ARBA00009677"/>
    </source>
</evidence>
<proteinExistence type="inferred from homology"/>
<dbReference type="PANTHER" id="PTHR30435">
    <property type="entry name" value="FLAGELLAR PROTEIN"/>
    <property type="match status" value="1"/>
</dbReference>
<dbReference type="SUPFAM" id="SSF117143">
    <property type="entry name" value="Flagellar hook protein flgE"/>
    <property type="match status" value="1"/>
</dbReference>
<dbReference type="Proteomes" id="UP000830326">
    <property type="component" value="Chromosome"/>
</dbReference>
<feature type="domain" description="Flagellar basal-body/hook protein C-terminal" evidence="4">
    <location>
        <begin position="233"/>
        <end position="278"/>
    </location>
</feature>
<dbReference type="Pfam" id="PF22692">
    <property type="entry name" value="LlgE_F_G_D1"/>
    <property type="match status" value="1"/>
</dbReference>
<dbReference type="RefSeq" id="WP_245031152.1">
    <property type="nucleotide sequence ID" value="NZ_CP095075.1"/>
</dbReference>
<dbReference type="Pfam" id="PF00460">
    <property type="entry name" value="Flg_bb_rod"/>
    <property type="match status" value="1"/>
</dbReference>
<evidence type="ECO:0000256" key="2">
    <source>
        <dbReference type="RuleBase" id="RU362116"/>
    </source>
</evidence>
<keyword evidence="6" id="KW-0966">Cell projection</keyword>
<evidence type="ECO:0000259" key="3">
    <source>
        <dbReference type="Pfam" id="PF00460"/>
    </source>
</evidence>
<keyword evidence="6" id="KW-0969">Cilium</keyword>
<keyword evidence="7" id="KW-1185">Reference proteome</keyword>
<evidence type="ECO:0000313" key="7">
    <source>
        <dbReference type="Proteomes" id="UP000830326"/>
    </source>
</evidence>
<dbReference type="Pfam" id="PF06429">
    <property type="entry name" value="Flg_bbr_C"/>
    <property type="match status" value="1"/>
</dbReference>
<evidence type="ECO:0000313" key="6">
    <source>
        <dbReference type="EMBL" id="UOR11272.1"/>
    </source>
</evidence>
<dbReference type="InterPro" id="IPR020013">
    <property type="entry name" value="Flagellar_FlgE/F/G"/>
</dbReference>
<dbReference type="PANTHER" id="PTHR30435:SF19">
    <property type="entry name" value="FLAGELLAR BASAL-BODY ROD PROTEIN FLGG"/>
    <property type="match status" value="1"/>
</dbReference>
<gene>
    <name evidence="6" type="ORF">MUO15_16980</name>
</gene>
<reference evidence="6" key="1">
    <citation type="submission" date="2022-04" db="EMBL/GenBank/DDBJ databases">
        <title>Halobacillus sp. isolated from saltern.</title>
        <authorList>
            <person name="Won M."/>
            <person name="Lee C.-M."/>
            <person name="Woen H.-Y."/>
            <person name="Kwon S.-W."/>
        </authorList>
    </citation>
    <scope>NUCLEOTIDE SEQUENCE</scope>
    <source>
        <strain evidence="6">SSHM10-5</strain>
    </source>
</reference>
<feature type="domain" description="Flagellar basal body rod protein N-terminal" evidence="3">
    <location>
        <begin position="14"/>
        <end position="35"/>
    </location>
</feature>
<comment type="subcellular location">
    <subcellularLocation>
        <location evidence="2">Bacterial flagellum basal body</location>
    </subcellularLocation>
</comment>
<dbReference type="InterPro" id="IPR053967">
    <property type="entry name" value="LlgE_F_G-like_D1"/>
</dbReference>
<protein>
    <submittedName>
        <fullName evidence="6">Flagellar hook-basal body protein</fullName>
    </submittedName>
</protein>
<comment type="similarity">
    <text evidence="1 2">Belongs to the flagella basal body rod proteins family.</text>
</comment>
<evidence type="ECO:0000259" key="5">
    <source>
        <dbReference type="Pfam" id="PF22692"/>
    </source>
</evidence>
<name>A0ABY4H902_9BACI</name>
<keyword evidence="6" id="KW-0282">Flagellum</keyword>
<feature type="domain" description="Flagellar hook protein FlgE/F/G-like D1" evidence="5">
    <location>
        <begin position="115"/>
        <end position="179"/>
    </location>
</feature>
<sequence>MNRSMIQASVTMGQIQHKLDVIGHNLANTNTPGYKSRQADFSSLLFQQIDNLSDEGIDEAANQEAAPYRLTPDGIRSGSGARLAHTNIDLSQGNLKQTDRALDVALLEDNQLFQLQVATENGLETNYTRSGNFYLNPLNNGQMLLTNADGLPVLGEDGQPIQFADDMDGMQIREDGAILVNRNGVEAVEAQLGIVEAVRPRMLEAAGNNRFRLTDNADIVGEGIIANADGQVQSGTLETSNVDISKQMTDMLMAQRAYQFSARSISTSDQMMGLISQLRS</sequence>
<dbReference type="InterPro" id="IPR010930">
    <property type="entry name" value="Flg_bb/hook_C_dom"/>
</dbReference>
<dbReference type="InterPro" id="IPR037925">
    <property type="entry name" value="FlgE/F/G-like"/>
</dbReference>
<keyword evidence="2" id="KW-0975">Bacterial flagellum</keyword>